<dbReference type="AlphaFoldDB" id="A0A1L3GDV5"/>
<protein>
    <submittedName>
        <fullName evidence="3">P-type DNA transfer ATPase VirB11</fullName>
    </submittedName>
</protein>
<dbReference type="InterPro" id="IPR014155">
    <property type="entry name" value="VirB11"/>
</dbReference>
<dbReference type="InterPro" id="IPR027417">
    <property type="entry name" value="P-loop_NTPase"/>
</dbReference>
<evidence type="ECO:0000256" key="1">
    <source>
        <dbReference type="ARBA" id="ARBA00006611"/>
    </source>
</evidence>
<keyword evidence="4" id="KW-1185">Reference proteome</keyword>
<dbReference type="PANTHER" id="PTHR30486:SF6">
    <property type="entry name" value="TYPE IV PILUS RETRACTATION ATPASE PILT"/>
    <property type="match status" value="1"/>
</dbReference>
<dbReference type="InterPro" id="IPR050921">
    <property type="entry name" value="T4SS_GSP_E_ATPase"/>
</dbReference>
<gene>
    <name evidence="3" type="ORF">A7E75_01685</name>
</gene>
<dbReference type="Gene3D" id="3.40.50.300">
    <property type="entry name" value="P-loop containing nucleotide triphosphate hydrolases"/>
    <property type="match status" value="1"/>
</dbReference>
<dbReference type="Gene3D" id="3.30.450.90">
    <property type="match status" value="1"/>
</dbReference>
<feature type="domain" description="Bacterial type II secretion system protein E" evidence="2">
    <location>
        <begin position="66"/>
        <end position="291"/>
    </location>
</feature>
<dbReference type="GO" id="GO:0044097">
    <property type="term" value="P:secretion by the type IV secretion system"/>
    <property type="evidence" value="ECO:0007669"/>
    <property type="project" value="InterPro"/>
</dbReference>
<dbReference type="CDD" id="cd01130">
    <property type="entry name" value="VirB11-like_ATPase"/>
    <property type="match status" value="1"/>
</dbReference>
<dbReference type="EMBL" id="CP015518">
    <property type="protein sequence ID" value="APG23878.1"/>
    <property type="molecule type" value="Genomic_DNA"/>
</dbReference>
<proteinExistence type="inferred from homology"/>
<name>A0A1L3GDV5_SYNAC</name>
<evidence type="ECO:0000313" key="3">
    <source>
        <dbReference type="EMBL" id="APG23878.1"/>
    </source>
</evidence>
<organism evidence="3 4">
    <name type="scientific">Syntrophotalea acetylenica</name>
    <name type="common">Pelobacter acetylenicus</name>
    <dbReference type="NCBI Taxonomy" id="29542"/>
    <lineage>
        <taxon>Bacteria</taxon>
        <taxon>Pseudomonadati</taxon>
        <taxon>Thermodesulfobacteriota</taxon>
        <taxon>Desulfuromonadia</taxon>
        <taxon>Desulfuromonadales</taxon>
        <taxon>Syntrophotaleaceae</taxon>
        <taxon>Syntrophotalea</taxon>
    </lineage>
</organism>
<dbReference type="Proteomes" id="UP000182264">
    <property type="component" value="Chromosome"/>
</dbReference>
<accession>A0A1L3GDV5</accession>
<sequence>MNFKTVPINTDQATSLLEYLRVLQPFLQNPENTEIVINKPGQVLTESRLGWSGNDVSGLTLAVCNQIAKLTATWSKQSLDERQPLLSATLPGGERIQVVIPPATLSGRVSMTIRKPSNIDFTLDDYEKQGYFDQCKVDSKGISEGDLKLLDLKNSRDFRSFLEMAIELRKNIIISGSTGSGKTTFFKSLLQLVPDDERLISIENVDELGLYKTHSNTVSLFYSAGGQGVSPVTQQHLLECSLRMKPDRIFVAELIRGDEAFYYLRNVNSGHPGSITTMHANSARLAIEQLVLFLKESSSGGSMNRGDIKQLLFMCVDIIIQLQNVRGKRMITEIYYDPEFKQQQLV</sequence>
<dbReference type="GO" id="GO:0016887">
    <property type="term" value="F:ATP hydrolysis activity"/>
    <property type="evidence" value="ECO:0007669"/>
    <property type="project" value="InterPro"/>
</dbReference>
<dbReference type="GO" id="GO:0043684">
    <property type="term" value="C:type IV secretion system complex"/>
    <property type="evidence" value="ECO:0007669"/>
    <property type="project" value="InterPro"/>
</dbReference>
<dbReference type="NCBIfam" id="TIGR02788">
    <property type="entry name" value="VirB11"/>
    <property type="match status" value="1"/>
</dbReference>
<dbReference type="RefSeq" id="WP_072285691.1">
    <property type="nucleotide sequence ID" value="NZ_CP015518.1"/>
</dbReference>
<dbReference type="Pfam" id="PF00437">
    <property type="entry name" value="T2SSE"/>
    <property type="match status" value="1"/>
</dbReference>
<reference evidence="3 4" key="1">
    <citation type="journal article" date="2017" name="Genome Announc.">
        <title>Complete Genome Sequences of Two Acetylene-Fermenting Pelobacter acetylenicus Strains.</title>
        <authorList>
            <person name="Sutton J.M."/>
            <person name="Baesman S.M."/>
            <person name="Fierst J.L."/>
            <person name="Poret-Peterson A.T."/>
            <person name="Oremland R.S."/>
            <person name="Dunlap D.S."/>
            <person name="Akob D.M."/>
        </authorList>
    </citation>
    <scope>NUCLEOTIDE SEQUENCE [LARGE SCALE GENOMIC DNA]</scope>
    <source>
        <strain evidence="3 4">DSM 3247</strain>
    </source>
</reference>
<dbReference type="PANTHER" id="PTHR30486">
    <property type="entry name" value="TWITCHING MOTILITY PROTEIN PILT"/>
    <property type="match status" value="1"/>
</dbReference>
<evidence type="ECO:0000259" key="2">
    <source>
        <dbReference type="Pfam" id="PF00437"/>
    </source>
</evidence>
<dbReference type="SUPFAM" id="SSF52540">
    <property type="entry name" value="P-loop containing nucleoside triphosphate hydrolases"/>
    <property type="match status" value="1"/>
</dbReference>
<dbReference type="InterPro" id="IPR001482">
    <property type="entry name" value="T2SS/T4SS_dom"/>
</dbReference>
<evidence type="ECO:0000313" key="4">
    <source>
        <dbReference type="Proteomes" id="UP000182264"/>
    </source>
</evidence>
<comment type="similarity">
    <text evidence="1">Belongs to the GSP E family.</text>
</comment>